<gene>
    <name evidence="2" type="ORF">Ami3637_16275</name>
</gene>
<evidence type="ECO:0000313" key="3">
    <source>
        <dbReference type="Proteomes" id="UP000463883"/>
    </source>
</evidence>
<dbReference type="Pfam" id="PF01476">
    <property type="entry name" value="LysM"/>
    <property type="match status" value="1"/>
</dbReference>
<proteinExistence type="predicted"/>
<dbReference type="InterPro" id="IPR018392">
    <property type="entry name" value="LysM"/>
</dbReference>
<evidence type="ECO:0000313" key="2">
    <source>
        <dbReference type="EMBL" id="QHI73726.1"/>
    </source>
</evidence>
<dbReference type="SMART" id="SM00257">
    <property type="entry name" value="LysM"/>
    <property type="match status" value="1"/>
</dbReference>
<dbReference type="Proteomes" id="UP000463883">
    <property type="component" value="Chromosome"/>
</dbReference>
<dbReference type="PROSITE" id="PS51782">
    <property type="entry name" value="LYSM"/>
    <property type="match status" value="1"/>
</dbReference>
<dbReference type="AlphaFoldDB" id="A0A6P1MPZ3"/>
<reference evidence="2 3" key="1">
    <citation type="submission" date="2020-01" db="EMBL/GenBank/DDBJ databases">
        <title>Genomic analysis of Aminipila sp. CBA3637.</title>
        <authorList>
            <person name="Kim Y.B."/>
            <person name="Roh S.W."/>
        </authorList>
    </citation>
    <scope>NUCLEOTIDE SEQUENCE [LARGE SCALE GENOMIC DNA]</scope>
    <source>
        <strain evidence="2 3">CBA3637</strain>
    </source>
</reference>
<dbReference type="SUPFAM" id="SSF54106">
    <property type="entry name" value="LysM domain"/>
    <property type="match status" value="1"/>
</dbReference>
<evidence type="ECO:0000259" key="1">
    <source>
        <dbReference type="PROSITE" id="PS51782"/>
    </source>
</evidence>
<dbReference type="EMBL" id="CP047591">
    <property type="protein sequence ID" value="QHI73726.1"/>
    <property type="molecule type" value="Genomic_DNA"/>
</dbReference>
<protein>
    <submittedName>
        <fullName evidence="2">LysM peptidoglycan-binding domain-containing protein</fullName>
    </submittedName>
</protein>
<keyword evidence="3" id="KW-1185">Reference proteome</keyword>
<feature type="domain" description="LysM" evidence="1">
    <location>
        <begin position="49"/>
        <end position="99"/>
    </location>
</feature>
<dbReference type="RefSeq" id="WP_162363491.1">
    <property type="nucleotide sequence ID" value="NZ_CP047591.1"/>
</dbReference>
<dbReference type="KEGG" id="amic:Ami3637_16275"/>
<organism evidence="2 3">
    <name type="scientific">Aminipila terrae</name>
    <dbReference type="NCBI Taxonomy" id="2697030"/>
    <lineage>
        <taxon>Bacteria</taxon>
        <taxon>Bacillati</taxon>
        <taxon>Bacillota</taxon>
        <taxon>Clostridia</taxon>
        <taxon>Peptostreptococcales</taxon>
        <taxon>Anaerovoracaceae</taxon>
        <taxon>Aminipila</taxon>
    </lineage>
</organism>
<name>A0A6P1MPZ3_9FIRM</name>
<dbReference type="CDD" id="cd00118">
    <property type="entry name" value="LysM"/>
    <property type="match status" value="1"/>
</dbReference>
<accession>A0A6P1MPZ3</accession>
<dbReference type="Gene3D" id="3.10.350.10">
    <property type="entry name" value="LysM domain"/>
    <property type="match status" value="1"/>
</dbReference>
<dbReference type="InterPro" id="IPR036779">
    <property type="entry name" value="LysM_dom_sf"/>
</dbReference>
<sequence>MTNRKKSYRIKSKFRFTTSITIALILIMFMANTAFGLNNVSSLTKTNPIEIEIQSGDSLWNIACEYGPGHTDPRKTVYDICSLNNITADNIYPGQTILIPDYSK</sequence>